<evidence type="ECO:0000256" key="1">
    <source>
        <dbReference type="SAM" id="SignalP"/>
    </source>
</evidence>
<dbReference type="EMBL" id="CP032703">
    <property type="protein sequence ID" value="QDY43843.1"/>
    <property type="molecule type" value="Genomic_DNA"/>
</dbReference>
<dbReference type="KEGG" id="pdis:D8B20_18090"/>
<dbReference type="OrthoDB" id="7258407at2"/>
<dbReference type="InterPro" id="IPR011048">
    <property type="entry name" value="Haem_d1_sf"/>
</dbReference>
<dbReference type="RefSeq" id="WP_145890882.1">
    <property type="nucleotide sequence ID" value="NZ_CP032703.1"/>
</dbReference>
<dbReference type="AlphaFoldDB" id="A0A518XI19"/>
<dbReference type="Gene3D" id="2.130.10.10">
    <property type="entry name" value="YVTN repeat-like/Quinoprotein amine dehydrogenase"/>
    <property type="match status" value="1"/>
</dbReference>
<dbReference type="PANTHER" id="PTHR47197">
    <property type="entry name" value="PROTEIN NIRF"/>
    <property type="match status" value="1"/>
</dbReference>
<keyword evidence="2" id="KW-0614">Plasmid</keyword>
<organism evidence="2 3">
    <name type="scientific">Candidatus Pantoea soli</name>
    <dbReference type="NCBI Taxonomy" id="3098669"/>
    <lineage>
        <taxon>Bacteria</taxon>
        <taxon>Pseudomonadati</taxon>
        <taxon>Pseudomonadota</taxon>
        <taxon>Gammaproteobacteria</taxon>
        <taxon>Enterobacterales</taxon>
        <taxon>Erwiniaceae</taxon>
        <taxon>Pantoea</taxon>
    </lineage>
</organism>
<gene>
    <name evidence="2" type="ORF">D8B20_18090</name>
</gene>
<evidence type="ECO:0000313" key="2">
    <source>
        <dbReference type="EMBL" id="QDY43843.1"/>
    </source>
</evidence>
<reference evidence="2 3" key="1">
    <citation type="submission" date="2018-10" db="EMBL/GenBank/DDBJ databases">
        <title>Genome Sequencing of Pantoea dispersa DSM 32899.</title>
        <authorList>
            <person name="Nawrath M."/>
            <person name="Ottenheim C."/>
            <person name="Wilm A."/>
            <person name="Zimmermann W."/>
            <person name="Wu J.C."/>
        </authorList>
    </citation>
    <scope>NUCLEOTIDE SEQUENCE [LARGE SCALE GENOMIC DNA]</scope>
    <source>
        <strain evidence="2 3">DSM 32899</strain>
        <plasmid evidence="2 3">unnamed1</plasmid>
    </source>
</reference>
<dbReference type="PANTHER" id="PTHR47197:SF3">
    <property type="entry name" value="DIHYDRO-HEME D1 DEHYDROGENASE"/>
    <property type="match status" value="1"/>
</dbReference>
<feature type="chain" id="PRO_5021801349" evidence="1">
    <location>
        <begin position="25"/>
        <end position="377"/>
    </location>
</feature>
<dbReference type="SUPFAM" id="SSF51004">
    <property type="entry name" value="C-terminal (heme d1) domain of cytochrome cd1-nitrite reductase"/>
    <property type="match status" value="1"/>
</dbReference>
<geneLocation type="plasmid" evidence="2 3">
    <name>unnamed1</name>
</geneLocation>
<feature type="signal peptide" evidence="1">
    <location>
        <begin position="1"/>
        <end position="24"/>
    </location>
</feature>
<keyword evidence="3" id="KW-1185">Reference proteome</keyword>
<name>A0A518XI19_9GAMM</name>
<dbReference type="Proteomes" id="UP000319411">
    <property type="component" value="Plasmid unnamed1"/>
</dbReference>
<proteinExistence type="predicted"/>
<sequence length="377" mass="41058">MTSLFRPRHAALSLALFAALSLTACQTSVKTAPAAATAASQPADRTVVTRAPGNGLYEMAYSSSANALYVASADRFKEANGGVVYRLDPVTLATQSVTYTDLKNFGTASDEQAGVFYTTNSLDGAITKLDAQSGKVLDRLVFPEKKDKKGYPAGTREILVHEDELYVGRIADPGFISVVDARTFKLKKTLHHAGKWVTGLIYSPLMKRIYAANGSGEILVINPRTHNIEQRWTPGDGQPWLFLNMAEDPATGRLFVTDNSKGKATLVFDERTGKVIHRIEGDALAITYSAARHALFISQRESKKVLELDATTFAVKHSWSFNAHPNSLLLSPDHQTLYVTLKQKFRKGSPAPAADEIARIALESGPLPVADQPEVRK</sequence>
<dbReference type="InterPro" id="IPR051200">
    <property type="entry name" value="Host-pathogen_enzymatic-act"/>
</dbReference>
<dbReference type="PROSITE" id="PS51257">
    <property type="entry name" value="PROKAR_LIPOPROTEIN"/>
    <property type="match status" value="1"/>
</dbReference>
<keyword evidence="1" id="KW-0732">Signal</keyword>
<accession>A0A518XI19</accession>
<evidence type="ECO:0000313" key="3">
    <source>
        <dbReference type="Proteomes" id="UP000319411"/>
    </source>
</evidence>
<protein>
    <submittedName>
        <fullName evidence="2">YncE family protein</fullName>
    </submittedName>
</protein>
<dbReference type="InterPro" id="IPR015943">
    <property type="entry name" value="WD40/YVTN_repeat-like_dom_sf"/>
</dbReference>